<sequence length="162" mass="18346">MINIEYLIVICSTAGQGGLPRNSTQKFWEIWCDEGVSSLDKHIEIREAPPIDNGILLEPEWIAQIDRNLSGVATKEHELDLAAIRYTKSPNISHVSRTVSTENERLTSKEHFQDVRKLAMKNVPNSPFLPLQNYEPGDMLEIIPFNDPHDQFAGIDGKYNSD</sequence>
<evidence type="ECO:0000313" key="2">
    <source>
        <dbReference type="Proteomes" id="UP001165064"/>
    </source>
</evidence>
<accession>A0ACB5TC81</accession>
<dbReference type="EMBL" id="BSXS01006405">
    <property type="protein sequence ID" value="GME85510.1"/>
    <property type="molecule type" value="Genomic_DNA"/>
</dbReference>
<evidence type="ECO:0000313" key="1">
    <source>
        <dbReference type="EMBL" id="GME85510.1"/>
    </source>
</evidence>
<name>A0ACB5TC81_AMBMO</name>
<proteinExistence type="predicted"/>
<protein>
    <submittedName>
        <fullName evidence="1">Unnamed protein product</fullName>
    </submittedName>
</protein>
<organism evidence="1 2">
    <name type="scientific">Ambrosiozyma monospora</name>
    <name type="common">Yeast</name>
    <name type="synonym">Endomycopsis monosporus</name>
    <dbReference type="NCBI Taxonomy" id="43982"/>
    <lineage>
        <taxon>Eukaryota</taxon>
        <taxon>Fungi</taxon>
        <taxon>Dikarya</taxon>
        <taxon>Ascomycota</taxon>
        <taxon>Saccharomycotina</taxon>
        <taxon>Pichiomycetes</taxon>
        <taxon>Pichiales</taxon>
        <taxon>Pichiaceae</taxon>
        <taxon>Ambrosiozyma</taxon>
    </lineage>
</organism>
<keyword evidence="2" id="KW-1185">Reference proteome</keyword>
<gene>
    <name evidence="1" type="ORF">Amon02_000762600</name>
</gene>
<dbReference type="Proteomes" id="UP001165064">
    <property type="component" value="Unassembled WGS sequence"/>
</dbReference>
<reference evidence="1" key="1">
    <citation type="submission" date="2023-04" db="EMBL/GenBank/DDBJ databases">
        <title>Ambrosiozyma monospora NBRC 10751.</title>
        <authorList>
            <person name="Ichikawa N."/>
            <person name="Sato H."/>
            <person name="Tonouchi N."/>
        </authorList>
    </citation>
    <scope>NUCLEOTIDE SEQUENCE</scope>
    <source>
        <strain evidence="1">NBRC 10751</strain>
    </source>
</reference>
<comment type="caution">
    <text evidence="1">The sequence shown here is derived from an EMBL/GenBank/DDBJ whole genome shotgun (WGS) entry which is preliminary data.</text>
</comment>